<keyword evidence="6" id="KW-1185">Reference proteome</keyword>
<dbReference type="GO" id="GO:0006355">
    <property type="term" value="P:regulation of DNA-templated transcription"/>
    <property type="evidence" value="ECO:0007669"/>
    <property type="project" value="UniProtKB-ARBA"/>
</dbReference>
<dbReference type="Gene3D" id="3.30.70.920">
    <property type="match status" value="1"/>
</dbReference>
<dbReference type="EMBL" id="WIXI01000051">
    <property type="protein sequence ID" value="MQY50135.1"/>
    <property type="molecule type" value="Genomic_DNA"/>
</dbReference>
<dbReference type="CDD" id="cd00090">
    <property type="entry name" value="HTH_ARSR"/>
    <property type="match status" value="1"/>
</dbReference>
<dbReference type="SMART" id="SM00344">
    <property type="entry name" value="HTH_ASNC"/>
    <property type="match status" value="1"/>
</dbReference>
<keyword evidence="1" id="KW-0805">Transcription regulation</keyword>
<dbReference type="GO" id="GO:0043200">
    <property type="term" value="P:response to amino acid"/>
    <property type="evidence" value="ECO:0007669"/>
    <property type="project" value="TreeGrafter"/>
</dbReference>
<dbReference type="InterPro" id="IPR000485">
    <property type="entry name" value="AsnC-type_HTH_dom"/>
</dbReference>
<evidence type="ECO:0000259" key="4">
    <source>
        <dbReference type="PROSITE" id="PS50956"/>
    </source>
</evidence>
<dbReference type="InterPro" id="IPR019888">
    <property type="entry name" value="Tscrpt_reg_AsnC-like"/>
</dbReference>
<dbReference type="Pfam" id="PF13412">
    <property type="entry name" value="HTH_24"/>
    <property type="match status" value="1"/>
</dbReference>
<dbReference type="PROSITE" id="PS50956">
    <property type="entry name" value="HTH_ASNC_2"/>
    <property type="match status" value="1"/>
</dbReference>
<evidence type="ECO:0000313" key="6">
    <source>
        <dbReference type="Proteomes" id="UP000435138"/>
    </source>
</evidence>
<reference evidence="5 6" key="1">
    <citation type="submission" date="2019-11" db="EMBL/GenBank/DDBJ databases">
        <title>Genome analysis of Rhizobacterium cereale a novel genus and species isolated from maize roots in North Spain.</title>
        <authorList>
            <person name="Menendez E."/>
            <person name="Flores-Felix J.D."/>
            <person name="Ramirez-Bahena M.-H."/>
            <person name="Igual J.M."/>
            <person name="Garcia-Fraile P."/>
            <person name="Peix A."/>
            <person name="Velazquez E."/>
        </authorList>
    </citation>
    <scope>NUCLEOTIDE SEQUENCE [LARGE SCALE GENOMIC DNA]</scope>
    <source>
        <strain evidence="5 6">RZME27</strain>
    </source>
</reference>
<dbReference type="InterPro" id="IPR036388">
    <property type="entry name" value="WH-like_DNA-bd_sf"/>
</dbReference>
<accession>A0A6A8AFT0</accession>
<dbReference type="SUPFAM" id="SSF54909">
    <property type="entry name" value="Dimeric alpha+beta barrel"/>
    <property type="match status" value="1"/>
</dbReference>
<sequence>MTKVKPPQNLRSGEQALDAIDARILSVLDKDARLPMSELARLVGLSAPSVAERVRRLVSDGVIRAFTVDVDSRALGYQIRAMVRIRPLPGKLHLVEKLIQDTPQFIECDKVTGDDPFLARLVVHSIEEMDDVLEALSDHAVTSTAVIKGASVKRRIPPL</sequence>
<dbReference type="RefSeq" id="WP_153360467.1">
    <property type="nucleotide sequence ID" value="NZ_JAYKOO010000004.1"/>
</dbReference>
<gene>
    <name evidence="5" type="ORF">GAO09_29315</name>
</gene>
<dbReference type="PROSITE" id="PS00519">
    <property type="entry name" value="HTH_ASNC_1"/>
    <property type="match status" value="1"/>
</dbReference>
<comment type="caution">
    <text evidence="5">The sequence shown here is derived from an EMBL/GenBank/DDBJ whole genome shotgun (WGS) entry which is preliminary data.</text>
</comment>
<dbReference type="InterPro" id="IPR011008">
    <property type="entry name" value="Dimeric_a/b-barrel"/>
</dbReference>
<dbReference type="PANTHER" id="PTHR30154:SF51">
    <property type="entry name" value="ASNC-FAMILY TRANSCRIPTIONAL REGULATORY PROTEIN"/>
    <property type="match status" value="1"/>
</dbReference>
<evidence type="ECO:0000256" key="1">
    <source>
        <dbReference type="ARBA" id="ARBA00023015"/>
    </source>
</evidence>
<dbReference type="PRINTS" id="PR00033">
    <property type="entry name" value="HTHASNC"/>
</dbReference>
<evidence type="ECO:0000256" key="2">
    <source>
        <dbReference type="ARBA" id="ARBA00023125"/>
    </source>
</evidence>
<evidence type="ECO:0000313" key="5">
    <source>
        <dbReference type="EMBL" id="MQY50135.1"/>
    </source>
</evidence>
<organism evidence="5 6">
    <name type="scientific">Endobacterium cereale</name>
    <dbReference type="NCBI Taxonomy" id="2663029"/>
    <lineage>
        <taxon>Bacteria</taxon>
        <taxon>Pseudomonadati</taxon>
        <taxon>Pseudomonadota</taxon>
        <taxon>Alphaproteobacteria</taxon>
        <taxon>Hyphomicrobiales</taxon>
        <taxon>Rhizobiaceae</taxon>
        <taxon>Endobacterium</taxon>
    </lineage>
</organism>
<dbReference type="SUPFAM" id="SSF46785">
    <property type="entry name" value="Winged helix' DNA-binding domain"/>
    <property type="match status" value="1"/>
</dbReference>
<dbReference type="InterPro" id="IPR011991">
    <property type="entry name" value="ArsR-like_HTH"/>
</dbReference>
<feature type="domain" description="HTH asnC-type" evidence="4">
    <location>
        <begin position="17"/>
        <end position="78"/>
    </location>
</feature>
<dbReference type="InterPro" id="IPR019885">
    <property type="entry name" value="Tscrpt_reg_HTH_AsnC-type_CS"/>
</dbReference>
<dbReference type="GO" id="GO:0005829">
    <property type="term" value="C:cytosol"/>
    <property type="evidence" value="ECO:0007669"/>
    <property type="project" value="TreeGrafter"/>
</dbReference>
<dbReference type="Proteomes" id="UP000435138">
    <property type="component" value="Unassembled WGS sequence"/>
</dbReference>
<dbReference type="Pfam" id="PF01037">
    <property type="entry name" value="AsnC_trans_reg"/>
    <property type="match status" value="1"/>
</dbReference>
<dbReference type="PANTHER" id="PTHR30154">
    <property type="entry name" value="LEUCINE-RESPONSIVE REGULATORY PROTEIN"/>
    <property type="match status" value="1"/>
</dbReference>
<dbReference type="InterPro" id="IPR036390">
    <property type="entry name" value="WH_DNA-bd_sf"/>
</dbReference>
<dbReference type="Gene3D" id="1.10.10.10">
    <property type="entry name" value="Winged helix-like DNA-binding domain superfamily/Winged helix DNA-binding domain"/>
    <property type="match status" value="1"/>
</dbReference>
<keyword evidence="2" id="KW-0238">DNA-binding</keyword>
<evidence type="ECO:0000256" key="3">
    <source>
        <dbReference type="ARBA" id="ARBA00023163"/>
    </source>
</evidence>
<dbReference type="InterPro" id="IPR019887">
    <property type="entry name" value="Tscrpt_reg_AsnC/Lrp_C"/>
</dbReference>
<dbReference type="AlphaFoldDB" id="A0A6A8AFT0"/>
<proteinExistence type="predicted"/>
<name>A0A6A8AFT0_9HYPH</name>
<protein>
    <submittedName>
        <fullName evidence="5">AsnC family transcriptional regulator</fullName>
    </submittedName>
</protein>
<keyword evidence="3" id="KW-0804">Transcription</keyword>
<dbReference type="GO" id="GO:0043565">
    <property type="term" value="F:sequence-specific DNA binding"/>
    <property type="evidence" value="ECO:0007669"/>
    <property type="project" value="InterPro"/>
</dbReference>